<accession>A0A5J9T6J2</accession>
<comment type="caution">
    <text evidence="2">The sequence shown here is derived from an EMBL/GenBank/DDBJ whole genome shotgun (WGS) entry which is preliminary data.</text>
</comment>
<feature type="compositionally biased region" description="Basic and acidic residues" evidence="1">
    <location>
        <begin position="112"/>
        <end position="129"/>
    </location>
</feature>
<proteinExistence type="predicted"/>
<dbReference type="Proteomes" id="UP000324897">
    <property type="component" value="Unassembled WGS sequence"/>
</dbReference>
<dbReference type="EMBL" id="RWGY01000045">
    <property type="protein sequence ID" value="TVU06952.1"/>
    <property type="molecule type" value="Genomic_DNA"/>
</dbReference>
<evidence type="ECO:0000313" key="3">
    <source>
        <dbReference type="Proteomes" id="UP000324897"/>
    </source>
</evidence>
<evidence type="ECO:0000256" key="1">
    <source>
        <dbReference type="SAM" id="MobiDB-lite"/>
    </source>
</evidence>
<protein>
    <recommendedName>
        <fullName evidence="4">F-box associated domain-containing protein</fullName>
    </recommendedName>
</protein>
<dbReference type="AlphaFoldDB" id="A0A5J9T6J2"/>
<gene>
    <name evidence="2" type="ORF">EJB05_46989</name>
</gene>
<sequence>MPNEDNRDWWRVLDHCNGLVLCEIEWGSQLCVCNPATERWTVLPSHADVSRRNTCTYIAFDPTVSPHYEVFLIPNVPQKPTPAAPASACHRKAEQAMDRALSIADQTDEEDQRQPVEEPSSMDKENKEPADDDLCRLMEWPPSPWILKVFSSRTGLWEDRYFVREGQPMGTVEDMRLDPDEPTWRGPRQRYAVYLNGGLYVHCRGSFMASFVQSIEIGGTLSR</sequence>
<feature type="region of interest" description="Disordered" evidence="1">
    <location>
        <begin position="103"/>
        <end position="129"/>
    </location>
</feature>
<keyword evidence="3" id="KW-1185">Reference proteome</keyword>
<name>A0A5J9T6J2_9POAL</name>
<evidence type="ECO:0000313" key="2">
    <source>
        <dbReference type="EMBL" id="TVU06952.1"/>
    </source>
</evidence>
<dbReference type="Gramene" id="TVU06952">
    <property type="protein sequence ID" value="TVU06952"/>
    <property type="gene ID" value="EJB05_46989"/>
</dbReference>
<dbReference type="OrthoDB" id="641320at2759"/>
<reference evidence="2 3" key="1">
    <citation type="journal article" date="2019" name="Sci. Rep.">
        <title>A high-quality genome of Eragrostis curvula grass provides insights into Poaceae evolution and supports new strategies to enhance forage quality.</title>
        <authorList>
            <person name="Carballo J."/>
            <person name="Santos B.A.C.M."/>
            <person name="Zappacosta D."/>
            <person name="Garbus I."/>
            <person name="Selva J.P."/>
            <person name="Gallo C.A."/>
            <person name="Diaz A."/>
            <person name="Albertini E."/>
            <person name="Caccamo M."/>
            <person name="Echenique V."/>
        </authorList>
    </citation>
    <scope>NUCLEOTIDE SEQUENCE [LARGE SCALE GENOMIC DNA]</scope>
    <source>
        <strain evidence="3">cv. Victoria</strain>
        <tissue evidence="2">Leaf</tissue>
    </source>
</reference>
<organism evidence="2 3">
    <name type="scientific">Eragrostis curvula</name>
    <name type="common">weeping love grass</name>
    <dbReference type="NCBI Taxonomy" id="38414"/>
    <lineage>
        <taxon>Eukaryota</taxon>
        <taxon>Viridiplantae</taxon>
        <taxon>Streptophyta</taxon>
        <taxon>Embryophyta</taxon>
        <taxon>Tracheophyta</taxon>
        <taxon>Spermatophyta</taxon>
        <taxon>Magnoliopsida</taxon>
        <taxon>Liliopsida</taxon>
        <taxon>Poales</taxon>
        <taxon>Poaceae</taxon>
        <taxon>PACMAD clade</taxon>
        <taxon>Chloridoideae</taxon>
        <taxon>Eragrostideae</taxon>
        <taxon>Eragrostidinae</taxon>
        <taxon>Eragrostis</taxon>
    </lineage>
</organism>
<dbReference type="PANTHER" id="PTHR34591:SF21">
    <property type="entry name" value="F-BOX DOMAIN CONTAINING PROTEIN, EXPRESSED"/>
    <property type="match status" value="1"/>
</dbReference>
<evidence type="ECO:0008006" key="4">
    <source>
        <dbReference type="Google" id="ProtNLM"/>
    </source>
</evidence>
<feature type="non-terminal residue" evidence="2">
    <location>
        <position position="1"/>
    </location>
</feature>
<dbReference type="PANTHER" id="PTHR34591">
    <property type="entry name" value="OS03G0653100 PROTEIN-RELATED"/>
    <property type="match status" value="1"/>
</dbReference>